<keyword evidence="2" id="KW-1185">Reference proteome</keyword>
<organism evidence="1 2">
    <name type="scientific">Trifolium medium</name>
    <dbReference type="NCBI Taxonomy" id="97028"/>
    <lineage>
        <taxon>Eukaryota</taxon>
        <taxon>Viridiplantae</taxon>
        <taxon>Streptophyta</taxon>
        <taxon>Embryophyta</taxon>
        <taxon>Tracheophyta</taxon>
        <taxon>Spermatophyta</taxon>
        <taxon>Magnoliopsida</taxon>
        <taxon>eudicotyledons</taxon>
        <taxon>Gunneridae</taxon>
        <taxon>Pentapetalae</taxon>
        <taxon>rosids</taxon>
        <taxon>fabids</taxon>
        <taxon>Fabales</taxon>
        <taxon>Fabaceae</taxon>
        <taxon>Papilionoideae</taxon>
        <taxon>50 kb inversion clade</taxon>
        <taxon>NPAAA clade</taxon>
        <taxon>Hologalegina</taxon>
        <taxon>IRL clade</taxon>
        <taxon>Trifolieae</taxon>
        <taxon>Trifolium</taxon>
    </lineage>
</organism>
<name>A0A392NGW7_9FABA</name>
<dbReference type="Proteomes" id="UP000265520">
    <property type="component" value="Unassembled WGS sequence"/>
</dbReference>
<comment type="caution">
    <text evidence="1">The sequence shown here is derived from an EMBL/GenBank/DDBJ whole genome shotgun (WGS) entry which is preliminary data.</text>
</comment>
<reference evidence="1 2" key="1">
    <citation type="journal article" date="2018" name="Front. Plant Sci.">
        <title>Red Clover (Trifolium pratense) and Zigzag Clover (T. medium) - A Picture of Genomic Similarities and Differences.</title>
        <authorList>
            <person name="Dluhosova J."/>
            <person name="Istvanek J."/>
            <person name="Nedelnik J."/>
            <person name="Repkova J."/>
        </authorList>
    </citation>
    <scope>NUCLEOTIDE SEQUENCE [LARGE SCALE GENOMIC DNA]</scope>
    <source>
        <strain evidence="2">cv. 10/8</strain>
        <tissue evidence="1">Leaf</tissue>
    </source>
</reference>
<dbReference type="EMBL" id="LXQA010039372">
    <property type="protein sequence ID" value="MCH99097.1"/>
    <property type="molecule type" value="Genomic_DNA"/>
</dbReference>
<accession>A0A392NGW7</accession>
<evidence type="ECO:0000313" key="1">
    <source>
        <dbReference type="EMBL" id="MCH99097.1"/>
    </source>
</evidence>
<evidence type="ECO:0000313" key="2">
    <source>
        <dbReference type="Proteomes" id="UP000265520"/>
    </source>
</evidence>
<proteinExistence type="predicted"/>
<sequence length="56" mass="5610">MADQIGGNKRYATNSAPAVPAITVGSEVDMVSMVDEAIGLAPSIAWVVCCAASATV</sequence>
<protein>
    <submittedName>
        <fullName evidence="1">Uncharacterized protein</fullName>
    </submittedName>
</protein>
<dbReference type="AlphaFoldDB" id="A0A392NGW7"/>